<dbReference type="AlphaFoldDB" id="A0A069PGC8"/>
<evidence type="ECO:0000313" key="2">
    <source>
        <dbReference type="EMBL" id="KDR36371.1"/>
    </source>
</evidence>
<gene>
    <name evidence="2" type="ORF">BG57_16020</name>
    <name evidence="1" type="ORF">GCM10010985_07900</name>
</gene>
<dbReference type="eggNOG" id="COG0406">
    <property type="taxonomic scope" value="Bacteria"/>
</dbReference>
<sequence>MDLILIRHPAVAIDAGVCYGQTDAPLVHDARVSARDVLARMRALNVPDCVDGWHSSPLRRCASLADALGTARIDARLSEMHFGAWEGCAWDDIDRALIDAWAADIEHARPHGGESLAQFSARVFDWFDEASADASSVMHVVAHAGVMRVLAARLLRLDYAGALQWALDFEGIVWLRRAGERWIVVRWNA</sequence>
<evidence type="ECO:0000313" key="3">
    <source>
        <dbReference type="Proteomes" id="UP000027439"/>
    </source>
</evidence>
<dbReference type="Pfam" id="PF00300">
    <property type="entry name" value="His_Phos_1"/>
    <property type="match status" value="1"/>
</dbReference>
<name>A0A069PGC8_9BURK</name>
<dbReference type="SUPFAM" id="SSF53254">
    <property type="entry name" value="Phosphoglycerate mutase-like"/>
    <property type="match status" value="1"/>
</dbReference>
<evidence type="ECO:0000313" key="4">
    <source>
        <dbReference type="Proteomes" id="UP000597138"/>
    </source>
</evidence>
<proteinExistence type="predicted"/>
<protein>
    <submittedName>
        <fullName evidence="2">Alpha-ribazole phosphatase</fullName>
    </submittedName>
    <submittedName>
        <fullName evidence="1">Phosphoglycerate mutase</fullName>
    </submittedName>
</protein>
<evidence type="ECO:0000313" key="1">
    <source>
        <dbReference type="EMBL" id="GGD56571.1"/>
    </source>
</evidence>
<dbReference type="SMART" id="SM00855">
    <property type="entry name" value="PGAM"/>
    <property type="match status" value="1"/>
</dbReference>
<dbReference type="EMBL" id="JFHE01000003">
    <property type="protein sequence ID" value="KDR36371.1"/>
    <property type="molecule type" value="Genomic_DNA"/>
</dbReference>
<reference evidence="4" key="3">
    <citation type="journal article" date="2019" name="Int. J. Syst. Evol. Microbiol.">
        <title>The Global Catalogue of Microorganisms (GCM) 10K type strain sequencing project: providing services to taxonomists for standard genome sequencing and annotation.</title>
        <authorList>
            <consortium name="The Broad Institute Genomics Platform"/>
            <consortium name="The Broad Institute Genome Sequencing Center for Infectious Disease"/>
            <person name="Wu L."/>
            <person name="Ma J."/>
        </authorList>
    </citation>
    <scope>NUCLEOTIDE SEQUENCE [LARGE SCALE GENOMIC DNA]</scope>
    <source>
        <strain evidence="4">CGMCC 1.11013</strain>
    </source>
</reference>
<dbReference type="InterPro" id="IPR029033">
    <property type="entry name" value="His_PPase_superfam"/>
</dbReference>
<accession>A0A069PGC8</accession>
<comment type="caution">
    <text evidence="2">The sequence shown here is derived from an EMBL/GenBank/DDBJ whole genome shotgun (WGS) entry which is preliminary data.</text>
</comment>
<dbReference type="STRING" id="1071679.BG57_16020"/>
<reference evidence="2 3" key="2">
    <citation type="submission" date="2014-03" db="EMBL/GenBank/DDBJ databases">
        <title>Draft Genome Sequences of Four Burkholderia Strains.</title>
        <authorList>
            <person name="Liu X.Y."/>
            <person name="Li C.X."/>
            <person name="Xu J.H."/>
        </authorList>
    </citation>
    <scope>NUCLEOTIDE SEQUENCE [LARGE SCALE GENOMIC DNA]</scope>
    <source>
        <strain evidence="2 3">R27</strain>
    </source>
</reference>
<dbReference type="Proteomes" id="UP000027439">
    <property type="component" value="Unassembled WGS sequence"/>
</dbReference>
<dbReference type="RefSeq" id="WP_035960534.1">
    <property type="nucleotide sequence ID" value="NZ_BMEG01000001.1"/>
</dbReference>
<organism evidence="2 3">
    <name type="scientific">Caballeronia grimmiae</name>
    <dbReference type="NCBI Taxonomy" id="1071679"/>
    <lineage>
        <taxon>Bacteria</taxon>
        <taxon>Pseudomonadati</taxon>
        <taxon>Pseudomonadota</taxon>
        <taxon>Betaproteobacteria</taxon>
        <taxon>Burkholderiales</taxon>
        <taxon>Burkholderiaceae</taxon>
        <taxon>Caballeronia</taxon>
    </lineage>
</organism>
<dbReference type="Proteomes" id="UP000597138">
    <property type="component" value="Unassembled WGS sequence"/>
</dbReference>
<dbReference type="InterPro" id="IPR013078">
    <property type="entry name" value="His_Pase_superF_clade-1"/>
</dbReference>
<dbReference type="CDD" id="cd07067">
    <property type="entry name" value="HP_PGM_like"/>
    <property type="match status" value="1"/>
</dbReference>
<dbReference type="EMBL" id="BMEG01000001">
    <property type="protein sequence ID" value="GGD56571.1"/>
    <property type="molecule type" value="Genomic_DNA"/>
</dbReference>
<dbReference type="OrthoDB" id="5296884at2"/>
<reference evidence="1" key="1">
    <citation type="journal article" date="2014" name="Int. J. Syst. Evol. Microbiol.">
        <title>Complete genome of a new Firmicutes species belonging to the dominant human colonic microbiota ('Ruminococcus bicirculans') reveals two chromosomes and a selective capacity to utilize plant glucans.</title>
        <authorList>
            <consortium name="NISC Comparative Sequencing Program"/>
            <person name="Wegmann U."/>
            <person name="Louis P."/>
            <person name="Goesmann A."/>
            <person name="Henrissat B."/>
            <person name="Duncan S.H."/>
            <person name="Flint H.J."/>
        </authorList>
    </citation>
    <scope>NUCLEOTIDE SEQUENCE</scope>
    <source>
        <strain evidence="1">CGMCC 1.11013</strain>
    </source>
</reference>
<dbReference type="Gene3D" id="3.40.50.1240">
    <property type="entry name" value="Phosphoglycerate mutase-like"/>
    <property type="match status" value="1"/>
</dbReference>
<reference evidence="1" key="4">
    <citation type="submission" date="2024-05" db="EMBL/GenBank/DDBJ databases">
        <authorList>
            <person name="Sun Q."/>
            <person name="Zhou Y."/>
        </authorList>
    </citation>
    <scope>NUCLEOTIDE SEQUENCE</scope>
    <source>
        <strain evidence="1">CGMCC 1.11013</strain>
    </source>
</reference>
<keyword evidence="4" id="KW-1185">Reference proteome</keyword>